<keyword evidence="4" id="KW-0769">Symport</keyword>
<evidence type="ECO:0000256" key="3">
    <source>
        <dbReference type="ARBA" id="ARBA00022692"/>
    </source>
</evidence>
<evidence type="ECO:0000256" key="6">
    <source>
        <dbReference type="ARBA" id="ARBA00023136"/>
    </source>
</evidence>
<reference evidence="8 9" key="1">
    <citation type="submission" date="2019-03" db="EMBL/GenBank/DDBJ databases">
        <title>Paraburkholderia sp. 7MH5, isolated from subtropical forest soil.</title>
        <authorList>
            <person name="Gao Z.-H."/>
            <person name="Qiu L.-H."/>
        </authorList>
    </citation>
    <scope>NUCLEOTIDE SEQUENCE [LARGE SCALE GENOMIC DNA]</scope>
    <source>
        <strain evidence="8 9">7MH5</strain>
    </source>
</reference>
<gene>
    <name evidence="8" type="ORF">E1956_29180</name>
</gene>
<feature type="transmembrane region" description="Helical" evidence="7">
    <location>
        <begin position="343"/>
        <end position="362"/>
    </location>
</feature>
<evidence type="ECO:0000256" key="7">
    <source>
        <dbReference type="SAM" id="Phobius"/>
    </source>
</evidence>
<evidence type="ECO:0000313" key="8">
    <source>
        <dbReference type="EMBL" id="QBR01283.1"/>
    </source>
</evidence>
<evidence type="ECO:0000313" key="9">
    <source>
        <dbReference type="Proteomes" id="UP000295727"/>
    </source>
</evidence>
<dbReference type="Proteomes" id="UP000295727">
    <property type="component" value="Chromosome 3"/>
</dbReference>
<evidence type="ECO:0000256" key="4">
    <source>
        <dbReference type="ARBA" id="ARBA00022847"/>
    </source>
</evidence>
<dbReference type="EMBL" id="CP038150">
    <property type="protein sequence ID" value="QBR01283.1"/>
    <property type="molecule type" value="Genomic_DNA"/>
</dbReference>
<evidence type="ECO:0000256" key="2">
    <source>
        <dbReference type="ARBA" id="ARBA00022448"/>
    </source>
</evidence>
<dbReference type="GO" id="GO:0015086">
    <property type="term" value="F:cadmium ion transmembrane transporter activity"/>
    <property type="evidence" value="ECO:0007669"/>
    <property type="project" value="TreeGrafter"/>
</dbReference>
<comment type="subcellular location">
    <subcellularLocation>
        <location evidence="1">Membrane</location>
        <topology evidence="1">Multi-pass membrane protein</topology>
    </subcellularLocation>
</comment>
<keyword evidence="3 7" id="KW-0812">Transmembrane</keyword>
<dbReference type="PANTHER" id="PTHR11706:SF33">
    <property type="entry name" value="NATURAL RESISTANCE-ASSOCIATED MACROPHAGE PROTEIN 2"/>
    <property type="match status" value="1"/>
</dbReference>
<dbReference type="AlphaFoldDB" id="A0A4V1B024"/>
<dbReference type="InterPro" id="IPR001046">
    <property type="entry name" value="NRAMP_fam"/>
</dbReference>
<keyword evidence="2" id="KW-0813">Transport</keyword>
<feature type="transmembrane region" description="Helical" evidence="7">
    <location>
        <begin position="405"/>
        <end position="426"/>
    </location>
</feature>
<feature type="transmembrane region" description="Helical" evidence="7">
    <location>
        <begin position="299"/>
        <end position="322"/>
    </location>
</feature>
<feature type="transmembrane region" description="Helical" evidence="7">
    <location>
        <begin position="374"/>
        <end position="393"/>
    </location>
</feature>
<keyword evidence="5 7" id="KW-1133">Transmembrane helix</keyword>
<keyword evidence="9" id="KW-1185">Reference proteome</keyword>
<dbReference type="KEGG" id="ppai:E1956_29180"/>
<dbReference type="GO" id="GO:0005886">
    <property type="term" value="C:plasma membrane"/>
    <property type="evidence" value="ECO:0007669"/>
    <property type="project" value="TreeGrafter"/>
</dbReference>
<name>A0A4V1B024_9BURK</name>
<organism evidence="8 9">
    <name type="scientific">Paraburkholderia pallida</name>
    <dbReference type="NCBI Taxonomy" id="2547399"/>
    <lineage>
        <taxon>Bacteria</taxon>
        <taxon>Pseudomonadati</taxon>
        <taxon>Pseudomonadota</taxon>
        <taxon>Betaproteobacteria</taxon>
        <taxon>Burkholderiales</taxon>
        <taxon>Burkholderiaceae</taxon>
        <taxon>Paraburkholderia</taxon>
    </lineage>
</organism>
<feature type="transmembrane region" description="Helical" evidence="7">
    <location>
        <begin position="62"/>
        <end position="80"/>
    </location>
</feature>
<dbReference type="Pfam" id="PF01566">
    <property type="entry name" value="Nramp"/>
    <property type="match status" value="1"/>
</dbReference>
<protein>
    <submittedName>
        <fullName evidence="8">Divalent metal cation transporter</fullName>
    </submittedName>
</protein>
<dbReference type="GO" id="GO:0034755">
    <property type="term" value="P:iron ion transmembrane transport"/>
    <property type="evidence" value="ECO:0007669"/>
    <property type="project" value="TreeGrafter"/>
</dbReference>
<feature type="transmembrane region" description="Helical" evidence="7">
    <location>
        <begin position="143"/>
        <end position="160"/>
    </location>
</feature>
<dbReference type="OrthoDB" id="9787548at2"/>
<evidence type="ECO:0000256" key="5">
    <source>
        <dbReference type="ARBA" id="ARBA00022989"/>
    </source>
</evidence>
<proteinExistence type="predicted"/>
<dbReference type="PANTHER" id="PTHR11706">
    <property type="entry name" value="SOLUTE CARRIER PROTEIN FAMILY 11 MEMBER"/>
    <property type="match status" value="1"/>
</dbReference>
<dbReference type="GO" id="GO:0005384">
    <property type="term" value="F:manganese ion transmembrane transporter activity"/>
    <property type="evidence" value="ECO:0007669"/>
    <property type="project" value="TreeGrafter"/>
</dbReference>
<accession>A0A4V1B024</accession>
<feature type="transmembrane region" description="Helical" evidence="7">
    <location>
        <begin position="106"/>
        <end position="123"/>
    </location>
</feature>
<evidence type="ECO:0000256" key="1">
    <source>
        <dbReference type="ARBA" id="ARBA00004141"/>
    </source>
</evidence>
<dbReference type="GO" id="GO:0015293">
    <property type="term" value="F:symporter activity"/>
    <property type="evidence" value="ECO:0007669"/>
    <property type="project" value="UniProtKB-KW"/>
</dbReference>
<feature type="transmembrane region" description="Helical" evidence="7">
    <location>
        <begin position="167"/>
        <end position="186"/>
    </location>
</feature>
<sequence length="428" mass="44742">MQSIAPSLLHRLRARLCVSPSLWRALVRAARSTALWGPGILVMLADCDAGNVVTAAQSGARWGVRLMPLLLALIPLLYMIQDLSVRLGIFTGEGHGELIRKRLGPVWAWLAAFGLLVAVLGSLVTEFTGVAGVGEMYGVSRNLTLPLAVCVLLGVVLTGSHKRVDRIAMLIGALELSFFAVAWHAHPDASTLTQQLRDLPLTHPEFLWLAAALIGATFNPWMVFYQQAAVADRKLSARDYPAARLETAVGAVLTQLLTAAILVAAAATLGHQAGTQGVQSVGDISTALSAAFGSRLGRLLFGAGVLGASLVAAIVCSLALAWGLGEVAGYKRSLEQRPASAPWFYGIYAAAVASSAFIVWLAPNLVSLNVGVQVVNAVMLPLVAGLLVALSFVALPDAHRPSNAYLWLVCACVAVVSIAGLAGAVAGI</sequence>
<feature type="transmembrane region" description="Helical" evidence="7">
    <location>
        <begin position="245"/>
        <end position="267"/>
    </location>
</feature>
<feature type="transmembrane region" description="Helical" evidence="7">
    <location>
        <begin position="206"/>
        <end position="224"/>
    </location>
</feature>
<keyword evidence="6 7" id="KW-0472">Membrane</keyword>